<accession>A0ABQ7LP08</accession>
<evidence type="ECO:0000313" key="1">
    <source>
        <dbReference type="EMBL" id="KAG5388269.1"/>
    </source>
</evidence>
<keyword evidence="2" id="KW-1185">Reference proteome</keyword>
<reference evidence="1 2" key="1">
    <citation type="submission" date="2021-03" db="EMBL/GenBank/DDBJ databases">
        <authorList>
            <person name="King G.J."/>
            <person name="Bancroft I."/>
            <person name="Baten A."/>
            <person name="Bloomfield J."/>
            <person name="Borpatragohain P."/>
            <person name="He Z."/>
            <person name="Irish N."/>
            <person name="Irwin J."/>
            <person name="Liu K."/>
            <person name="Mauleon R.P."/>
            <person name="Moore J."/>
            <person name="Morris R."/>
            <person name="Ostergaard L."/>
            <person name="Wang B."/>
            <person name="Wells R."/>
        </authorList>
    </citation>
    <scope>NUCLEOTIDE SEQUENCE [LARGE SCALE GENOMIC DNA]</scope>
    <source>
        <strain evidence="1">R-o-18</strain>
        <tissue evidence="1">Leaf</tissue>
    </source>
</reference>
<gene>
    <name evidence="1" type="primary">A08p007260.1_BraROA</name>
    <name evidence="1" type="ORF">IGI04_029810</name>
</gene>
<organism evidence="1 2">
    <name type="scientific">Brassica rapa subsp. trilocularis</name>
    <dbReference type="NCBI Taxonomy" id="1813537"/>
    <lineage>
        <taxon>Eukaryota</taxon>
        <taxon>Viridiplantae</taxon>
        <taxon>Streptophyta</taxon>
        <taxon>Embryophyta</taxon>
        <taxon>Tracheophyta</taxon>
        <taxon>Spermatophyta</taxon>
        <taxon>Magnoliopsida</taxon>
        <taxon>eudicotyledons</taxon>
        <taxon>Gunneridae</taxon>
        <taxon>Pentapetalae</taxon>
        <taxon>rosids</taxon>
        <taxon>malvids</taxon>
        <taxon>Brassicales</taxon>
        <taxon>Brassicaceae</taxon>
        <taxon>Brassiceae</taxon>
        <taxon>Brassica</taxon>
    </lineage>
</organism>
<protein>
    <submittedName>
        <fullName evidence="1">Uncharacterized protein</fullName>
    </submittedName>
</protein>
<dbReference type="EMBL" id="JADBGQ010000007">
    <property type="protein sequence ID" value="KAG5388269.1"/>
    <property type="molecule type" value="Genomic_DNA"/>
</dbReference>
<dbReference type="Proteomes" id="UP000823674">
    <property type="component" value="Chromosome A08"/>
</dbReference>
<name>A0ABQ7LP08_BRACM</name>
<proteinExistence type="predicted"/>
<comment type="caution">
    <text evidence="1">The sequence shown here is derived from an EMBL/GenBank/DDBJ whole genome shotgun (WGS) entry which is preliminary data.</text>
</comment>
<evidence type="ECO:0000313" key="2">
    <source>
        <dbReference type="Proteomes" id="UP000823674"/>
    </source>
</evidence>
<sequence>MSRIYLLVRRYGEETRRAVDEEFLSGSRGQHAPGFILTDTAELYFPTPMNGLRFVPVRRQGSTFSPNDYVWFMAMD</sequence>